<dbReference type="InterPro" id="IPR042106">
    <property type="entry name" value="Nuo/plastoQ_OxRdtase_6_NuoJ"/>
</dbReference>
<reference evidence="3" key="1">
    <citation type="journal article" date="2019" name="Int. J. Syst. Evol. Microbiol.">
        <title>The Global Catalogue of Microorganisms (GCM) 10K type strain sequencing project: providing services to taxonomists for standard genome sequencing and annotation.</title>
        <authorList>
            <consortium name="The Broad Institute Genomics Platform"/>
            <consortium name="The Broad Institute Genome Sequencing Center for Infectious Disease"/>
            <person name="Wu L."/>
            <person name="Ma J."/>
        </authorList>
    </citation>
    <scope>NUCLEOTIDE SEQUENCE [LARGE SCALE GENOMIC DNA]</scope>
    <source>
        <strain evidence="3">JCM 4805</strain>
    </source>
</reference>
<evidence type="ECO:0000313" key="2">
    <source>
        <dbReference type="EMBL" id="GAA0491491.1"/>
    </source>
</evidence>
<keyword evidence="1" id="KW-0874">Quinone</keyword>
<sequence length="187" mass="20011">MPDVAVFWALGALAVVSGVMVFRFDSMARATYALLLSLLCVGGLVILLGLDYLGVVVVLMMTIEMAIMAVFMVMFMMNPAGLMPMSMLHNKKGAAVLCTLVFLLLAAGIVLAPWPKRSGRPADDPTKALGTALMGPHMLTMMTLGFALFATIVATVVLATRRGRYDRFGDDLRARTADDPVRGGVGR</sequence>
<comment type="subcellular location">
    <subcellularLocation>
        <location evidence="1">Cell membrane</location>
        <topology evidence="1">Multi-pass membrane protein</topology>
    </subcellularLocation>
</comment>
<evidence type="ECO:0000313" key="3">
    <source>
        <dbReference type="Proteomes" id="UP001500909"/>
    </source>
</evidence>
<proteinExistence type="inferred from homology"/>
<keyword evidence="1" id="KW-0812">Transmembrane</keyword>
<evidence type="ECO:0000256" key="1">
    <source>
        <dbReference type="RuleBase" id="RU004429"/>
    </source>
</evidence>
<keyword evidence="3" id="KW-1185">Reference proteome</keyword>
<dbReference type="Gene3D" id="1.20.120.1200">
    <property type="entry name" value="NADH-ubiquinone/plastoquinone oxidoreductase chain 6, subunit NuoJ"/>
    <property type="match status" value="1"/>
</dbReference>
<organism evidence="2 3">
    <name type="scientific">Streptomyces olivaceiscleroticus</name>
    <dbReference type="NCBI Taxonomy" id="68245"/>
    <lineage>
        <taxon>Bacteria</taxon>
        <taxon>Bacillati</taxon>
        <taxon>Actinomycetota</taxon>
        <taxon>Actinomycetes</taxon>
        <taxon>Kitasatosporales</taxon>
        <taxon>Streptomycetaceae</taxon>
        <taxon>Streptomyces</taxon>
    </lineage>
</organism>
<protein>
    <recommendedName>
        <fullName evidence="1">NADH-quinone oxidoreductase subunit J</fullName>
        <ecNumber evidence="1">7.1.1.-</ecNumber>
    </recommendedName>
</protein>
<keyword evidence="1" id="KW-1133">Transmembrane helix</keyword>
<feature type="transmembrane region" description="Helical" evidence="1">
    <location>
        <begin position="134"/>
        <end position="159"/>
    </location>
</feature>
<dbReference type="Proteomes" id="UP001500909">
    <property type="component" value="Unassembled WGS sequence"/>
</dbReference>
<feature type="transmembrane region" description="Helical" evidence="1">
    <location>
        <begin position="56"/>
        <end position="82"/>
    </location>
</feature>
<gene>
    <name evidence="2" type="ORF">GCM10010361_65970</name>
</gene>
<accession>A0ABP3L1P0</accession>
<name>A0ABP3L1P0_9ACTN</name>
<comment type="catalytic activity">
    <reaction evidence="1">
        <text>a quinone + NADH + 5 H(+)(in) = a quinol + NAD(+) + 4 H(+)(out)</text>
        <dbReference type="Rhea" id="RHEA:57888"/>
        <dbReference type="ChEBI" id="CHEBI:15378"/>
        <dbReference type="ChEBI" id="CHEBI:24646"/>
        <dbReference type="ChEBI" id="CHEBI:57540"/>
        <dbReference type="ChEBI" id="CHEBI:57945"/>
        <dbReference type="ChEBI" id="CHEBI:132124"/>
    </reaction>
</comment>
<dbReference type="InterPro" id="IPR001457">
    <property type="entry name" value="NADH_UbQ/plastoQ_OxRdtase_su6"/>
</dbReference>
<feature type="transmembrane region" description="Helical" evidence="1">
    <location>
        <begin position="94"/>
        <end position="114"/>
    </location>
</feature>
<feature type="transmembrane region" description="Helical" evidence="1">
    <location>
        <begin position="6"/>
        <end position="24"/>
    </location>
</feature>
<keyword evidence="1" id="KW-0472">Membrane</keyword>
<dbReference type="RefSeq" id="WP_346099065.1">
    <property type="nucleotide sequence ID" value="NZ_BAAABY010000048.1"/>
</dbReference>
<dbReference type="Pfam" id="PF00499">
    <property type="entry name" value="Oxidored_q3"/>
    <property type="match status" value="1"/>
</dbReference>
<comment type="function">
    <text evidence="1">NDH-1 shuttles electrons from NADH, via FMN and iron-sulfur (Fe-S) centers, to quinones in the respiratory chain. Couples the redox reaction to proton translocation (for every two electrons transferred, four hydrogen ions are translocated across the cytoplasmic membrane), and thus conserves the redox energy in a proton gradient.</text>
</comment>
<keyword evidence="1" id="KW-0520">NAD</keyword>
<keyword evidence="1" id="KW-1003">Cell membrane</keyword>
<comment type="caution">
    <text evidence="2">The sequence shown here is derived from an EMBL/GenBank/DDBJ whole genome shotgun (WGS) entry which is preliminary data.</text>
</comment>
<dbReference type="EC" id="7.1.1.-" evidence="1"/>
<comment type="similarity">
    <text evidence="1">Belongs to the complex I subunit 6 family.</text>
</comment>
<dbReference type="EMBL" id="BAAABY010000048">
    <property type="protein sequence ID" value="GAA0491491.1"/>
    <property type="molecule type" value="Genomic_DNA"/>
</dbReference>
<feature type="transmembrane region" description="Helical" evidence="1">
    <location>
        <begin position="31"/>
        <end position="50"/>
    </location>
</feature>